<dbReference type="Proteomes" id="UP000649739">
    <property type="component" value="Unassembled WGS sequence"/>
</dbReference>
<protein>
    <submittedName>
        <fullName evidence="3">Membrane protein</fullName>
    </submittedName>
</protein>
<evidence type="ECO:0000259" key="2">
    <source>
        <dbReference type="PROSITE" id="PS50924"/>
    </source>
</evidence>
<evidence type="ECO:0000313" key="3">
    <source>
        <dbReference type="EMBL" id="GGJ93310.1"/>
    </source>
</evidence>
<name>A0A8J3B3M1_9ACTN</name>
<dbReference type="EMBL" id="BMQB01000004">
    <property type="protein sequence ID" value="GGJ93310.1"/>
    <property type="molecule type" value="Genomic_DNA"/>
</dbReference>
<keyword evidence="1" id="KW-0472">Membrane</keyword>
<keyword evidence="1" id="KW-1133">Transmembrane helix</keyword>
<feature type="domain" description="MHYT" evidence="2">
    <location>
        <begin position="9"/>
        <end position="200"/>
    </location>
</feature>
<dbReference type="GO" id="GO:0016020">
    <property type="term" value="C:membrane"/>
    <property type="evidence" value="ECO:0007669"/>
    <property type="project" value="UniProtKB-UniRule"/>
</dbReference>
<sequence length="280" mass="29553">MAEIHHFTYGWFTPVVAFLMAFLGSLLGLVCTARARDSRTRGRRTRWLLIAATAIGGTGIWLMHFMAMLGFEVPASPVRFDPWLTLLSMVLGVVPVGVGLFLVGWKHTSLPRILSGGLFTGLGVLGMHYTGMAGVRLAGVMEFDFGLVAVSGLIAVVAATAALWFTTVVRGWGPILAAATVMAIAVCGMHYTGMAAVHVQLSRDPAPVDGINPFSLLVPITLLAAAALIGMAFSALQAMTEEEFEVGREPGTGADTAWSLRQVSLAAAMAAPTAEHSRVS</sequence>
<dbReference type="Pfam" id="PF03707">
    <property type="entry name" value="MHYT"/>
    <property type="match status" value="3"/>
</dbReference>
<feature type="transmembrane region" description="Helical" evidence="1">
    <location>
        <begin position="145"/>
        <end position="165"/>
    </location>
</feature>
<proteinExistence type="predicted"/>
<comment type="caution">
    <text evidence="3">The sequence shown here is derived from an EMBL/GenBank/DDBJ whole genome shotgun (WGS) entry which is preliminary data.</text>
</comment>
<feature type="transmembrane region" description="Helical" evidence="1">
    <location>
        <begin position="172"/>
        <end position="191"/>
    </location>
</feature>
<dbReference type="PROSITE" id="PS50924">
    <property type="entry name" value="MHYT"/>
    <property type="match status" value="1"/>
</dbReference>
<keyword evidence="4" id="KW-1185">Reference proteome</keyword>
<accession>A0A8J3B3M1</accession>
<gene>
    <name evidence="3" type="ORF">GCM10010123_23950</name>
</gene>
<organism evidence="3 4">
    <name type="scientific">Pilimelia anulata</name>
    <dbReference type="NCBI Taxonomy" id="53371"/>
    <lineage>
        <taxon>Bacteria</taxon>
        <taxon>Bacillati</taxon>
        <taxon>Actinomycetota</taxon>
        <taxon>Actinomycetes</taxon>
        <taxon>Micromonosporales</taxon>
        <taxon>Micromonosporaceae</taxon>
        <taxon>Pilimelia</taxon>
    </lineage>
</organism>
<feature type="transmembrane region" description="Helical" evidence="1">
    <location>
        <begin position="47"/>
        <end position="71"/>
    </location>
</feature>
<dbReference type="AlphaFoldDB" id="A0A8J3B3M1"/>
<dbReference type="RefSeq" id="WP_189170155.1">
    <property type="nucleotide sequence ID" value="NZ_BMQB01000004.1"/>
</dbReference>
<dbReference type="PANTHER" id="PTHR35152">
    <property type="entry name" value="DOMAIN SIGNALLING PROTEIN, PUTATIVE (AFU_ORTHOLOGUE AFUA_5G11310)-RELATED"/>
    <property type="match status" value="1"/>
</dbReference>
<reference evidence="3" key="2">
    <citation type="submission" date="2020-09" db="EMBL/GenBank/DDBJ databases">
        <authorList>
            <person name="Sun Q."/>
            <person name="Ohkuma M."/>
        </authorList>
    </citation>
    <scope>NUCLEOTIDE SEQUENCE</scope>
    <source>
        <strain evidence="3">JCM 3090</strain>
    </source>
</reference>
<feature type="transmembrane region" description="Helical" evidence="1">
    <location>
        <begin position="211"/>
        <end position="233"/>
    </location>
</feature>
<keyword evidence="1" id="KW-0812">Transmembrane</keyword>
<dbReference type="InterPro" id="IPR005330">
    <property type="entry name" value="MHYT_dom"/>
</dbReference>
<feature type="transmembrane region" description="Helical" evidence="1">
    <location>
        <begin position="83"/>
        <end position="105"/>
    </location>
</feature>
<reference evidence="3" key="1">
    <citation type="journal article" date="2014" name="Int. J. Syst. Evol. Microbiol.">
        <title>Complete genome sequence of Corynebacterium casei LMG S-19264T (=DSM 44701T), isolated from a smear-ripened cheese.</title>
        <authorList>
            <consortium name="US DOE Joint Genome Institute (JGI-PGF)"/>
            <person name="Walter F."/>
            <person name="Albersmeier A."/>
            <person name="Kalinowski J."/>
            <person name="Ruckert C."/>
        </authorList>
    </citation>
    <scope>NUCLEOTIDE SEQUENCE</scope>
    <source>
        <strain evidence="3">JCM 3090</strain>
    </source>
</reference>
<dbReference type="PANTHER" id="PTHR35152:SF1">
    <property type="entry name" value="DOMAIN SIGNALLING PROTEIN, PUTATIVE (AFU_ORTHOLOGUE AFUA_5G11310)-RELATED"/>
    <property type="match status" value="1"/>
</dbReference>
<evidence type="ECO:0000256" key="1">
    <source>
        <dbReference type="PROSITE-ProRule" id="PRU00244"/>
    </source>
</evidence>
<feature type="transmembrane region" description="Helical" evidence="1">
    <location>
        <begin position="12"/>
        <end position="35"/>
    </location>
</feature>
<feature type="transmembrane region" description="Helical" evidence="1">
    <location>
        <begin position="117"/>
        <end position="139"/>
    </location>
</feature>
<evidence type="ECO:0000313" key="4">
    <source>
        <dbReference type="Proteomes" id="UP000649739"/>
    </source>
</evidence>